<evidence type="ECO:0000256" key="1">
    <source>
        <dbReference type="SAM" id="MobiDB-lite"/>
    </source>
</evidence>
<keyword evidence="3" id="KW-1185">Reference proteome</keyword>
<organism evidence="2 3">
    <name type="scientific">Batillaria attramentaria</name>
    <dbReference type="NCBI Taxonomy" id="370345"/>
    <lineage>
        <taxon>Eukaryota</taxon>
        <taxon>Metazoa</taxon>
        <taxon>Spiralia</taxon>
        <taxon>Lophotrochozoa</taxon>
        <taxon>Mollusca</taxon>
        <taxon>Gastropoda</taxon>
        <taxon>Caenogastropoda</taxon>
        <taxon>Sorbeoconcha</taxon>
        <taxon>Cerithioidea</taxon>
        <taxon>Batillariidae</taxon>
        <taxon>Batillaria</taxon>
    </lineage>
</organism>
<feature type="region of interest" description="Disordered" evidence="1">
    <location>
        <begin position="134"/>
        <end position="166"/>
    </location>
</feature>
<feature type="compositionally biased region" description="Pro residues" evidence="1">
    <location>
        <begin position="137"/>
        <end position="147"/>
    </location>
</feature>
<proteinExistence type="predicted"/>
<feature type="non-terminal residue" evidence="2">
    <location>
        <position position="166"/>
    </location>
</feature>
<evidence type="ECO:0000313" key="3">
    <source>
        <dbReference type="Proteomes" id="UP001519460"/>
    </source>
</evidence>
<reference evidence="2 3" key="1">
    <citation type="journal article" date="2023" name="Sci. Data">
        <title>Genome assembly of the Korean intertidal mud-creeper Batillaria attramentaria.</title>
        <authorList>
            <person name="Patra A.K."/>
            <person name="Ho P.T."/>
            <person name="Jun S."/>
            <person name="Lee S.J."/>
            <person name="Kim Y."/>
            <person name="Won Y.J."/>
        </authorList>
    </citation>
    <scope>NUCLEOTIDE SEQUENCE [LARGE SCALE GENOMIC DNA]</scope>
    <source>
        <strain evidence="2">Wonlab-2016</strain>
    </source>
</reference>
<feature type="non-terminal residue" evidence="2">
    <location>
        <position position="1"/>
    </location>
</feature>
<dbReference type="Proteomes" id="UP001519460">
    <property type="component" value="Unassembled WGS sequence"/>
</dbReference>
<gene>
    <name evidence="2" type="ORF">BaRGS_00040132</name>
</gene>
<comment type="caution">
    <text evidence="2">The sequence shown here is derived from an EMBL/GenBank/DDBJ whole genome shotgun (WGS) entry which is preliminary data.</text>
</comment>
<dbReference type="AlphaFoldDB" id="A0ABD0J1R9"/>
<protein>
    <submittedName>
        <fullName evidence="2">Uncharacterized protein</fullName>
    </submittedName>
</protein>
<sequence>SGELVEDVNCQLLPYVIGLCTERLVSRFVPPLDPSMWNVDTTSKRAGCAGEVLPPSPELLPLPNPTKRDEPSSHAVTAILDAQSGELVEDVNCQLLPHVIGLCTERLVSRFVPPLDPSMWNVDTTSKRAGCAGEVLPPSPELLPLPNPTKRDEPSSHAVTAILDAQ</sequence>
<dbReference type="EMBL" id="JACVVK020000763">
    <property type="protein sequence ID" value="KAK7448174.1"/>
    <property type="molecule type" value="Genomic_DNA"/>
</dbReference>
<name>A0ABD0J1R9_9CAEN</name>
<evidence type="ECO:0000313" key="2">
    <source>
        <dbReference type="EMBL" id="KAK7448174.1"/>
    </source>
</evidence>
<accession>A0ABD0J1R9</accession>